<dbReference type="Pfam" id="PF00583">
    <property type="entry name" value="Acetyltransf_1"/>
    <property type="match status" value="1"/>
</dbReference>
<protein>
    <submittedName>
        <fullName evidence="3">Acyl-CoA N-acyltransferase</fullName>
    </submittedName>
</protein>
<dbReference type="PROSITE" id="PS51186">
    <property type="entry name" value="GNAT"/>
    <property type="match status" value="1"/>
</dbReference>
<name>A0A1Y5I6K7_OSTTA</name>
<keyword evidence="3" id="KW-0012">Acyltransferase</keyword>
<feature type="compositionally biased region" description="Low complexity" evidence="1">
    <location>
        <begin position="1"/>
        <end position="13"/>
    </location>
</feature>
<feature type="domain" description="N-acetyltransferase" evidence="2">
    <location>
        <begin position="143"/>
        <end position="300"/>
    </location>
</feature>
<dbReference type="Gene3D" id="3.40.630.30">
    <property type="match status" value="1"/>
</dbReference>
<sequence length="325" mass="35278">MFAMPRAMAPPTRATREATARRERAGVRAREPASRALQRPRRPTTTTTRSMGAGDDAGETMVGSARADGRARRVLDGPKPTLIVDLGAGTVKVAPTRRQKSAATTVREQAVKRVSVEMKNKGNVNIGMLEAEDVDDATNLVMDLFFKVRPQDILAKNRLRFEQSQRVRGGLLDGVQKAEDRILIGAKVGSVLVGIAEVSLPNGNRFGADRLQPRAPKDKAYLSDVCVSPTQRGRGIGKQLVLAAERAMVNMGENILYTHTKVDNEAAQILFEKCGYEEPPEIKATLTSAQIAQRSSKNNPFAKLGLVDVGHILLAKPLTNTQLPP</sequence>
<dbReference type="AlphaFoldDB" id="A0A1Y5I6K7"/>
<evidence type="ECO:0000313" key="3">
    <source>
        <dbReference type="EMBL" id="OUS42792.1"/>
    </source>
</evidence>
<evidence type="ECO:0000259" key="2">
    <source>
        <dbReference type="PROSITE" id="PS51186"/>
    </source>
</evidence>
<dbReference type="SUPFAM" id="SSF55729">
    <property type="entry name" value="Acyl-CoA N-acyltransferases (Nat)"/>
    <property type="match status" value="1"/>
</dbReference>
<organism evidence="3">
    <name type="scientific">Ostreococcus tauri</name>
    <name type="common">Marine green alga</name>
    <dbReference type="NCBI Taxonomy" id="70448"/>
    <lineage>
        <taxon>Eukaryota</taxon>
        <taxon>Viridiplantae</taxon>
        <taxon>Chlorophyta</taxon>
        <taxon>Mamiellophyceae</taxon>
        <taxon>Mamiellales</taxon>
        <taxon>Bathycoccaceae</taxon>
        <taxon>Ostreococcus</taxon>
    </lineage>
</organism>
<dbReference type="PANTHER" id="PTHR43072">
    <property type="entry name" value="N-ACETYLTRANSFERASE"/>
    <property type="match status" value="1"/>
</dbReference>
<dbReference type="PANTHER" id="PTHR43072:SF60">
    <property type="entry name" value="L-2,4-DIAMINOBUTYRIC ACID ACETYLTRANSFERASE"/>
    <property type="match status" value="1"/>
</dbReference>
<dbReference type="EMBL" id="KZ155838">
    <property type="protein sequence ID" value="OUS42792.1"/>
    <property type="molecule type" value="Genomic_DNA"/>
</dbReference>
<feature type="compositionally biased region" description="Basic and acidic residues" evidence="1">
    <location>
        <begin position="14"/>
        <end position="33"/>
    </location>
</feature>
<dbReference type="GO" id="GO:0016747">
    <property type="term" value="F:acyltransferase activity, transferring groups other than amino-acyl groups"/>
    <property type="evidence" value="ECO:0007669"/>
    <property type="project" value="InterPro"/>
</dbReference>
<dbReference type="InterPro" id="IPR016181">
    <property type="entry name" value="Acyl_CoA_acyltransferase"/>
</dbReference>
<proteinExistence type="predicted"/>
<dbReference type="Proteomes" id="UP000195557">
    <property type="component" value="Unassembled WGS sequence"/>
</dbReference>
<feature type="region of interest" description="Disordered" evidence="1">
    <location>
        <begin position="1"/>
        <end position="66"/>
    </location>
</feature>
<accession>A0A1Y5I6K7</accession>
<dbReference type="InterPro" id="IPR000182">
    <property type="entry name" value="GNAT_dom"/>
</dbReference>
<gene>
    <name evidence="3" type="ORF">BE221DRAFT_187523</name>
</gene>
<keyword evidence="3" id="KW-0808">Transferase</keyword>
<reference evidence="3" key="1">
    <citation type="submission" date="2017-04" db="EMBL/GenBank/DDBJ databases">
        <title>Population genomics of picophytoplankton unveils novel chromosome hypervariability.</title>
        <authorList>
            <consortium name="DOE Joint Genome Institute"/>
            <person name="Blanc-Mathieu R."/>
            <person name="Krasovec M."/>
            <person name="Hebrard M."/>
            <person name="Yau S."/>
            <person name="Desgranges E."/>
            <person name="Martin J."/>
            <person name="Schackwitz W."/>
            <person name="Kuo A."/>
            <person name="Salin G."/>
            <person name="Donnadieu C."/>
            <person name="Desdevises Y."/>
            <person name="Sanchez-Ferandin S."/>
            <person name="Moreau H."/>
            <person name="Rivals E."/>
            <person name="Grigoriev I.V."/>
            <person name="Grimsley N."/>
            <person name="Eyre-Walker A."/>
            <person name="Piganeau G."/>
        </authorList>
    </citation>
    <scope>NUCLEOTIDE SEQUENCE [LARGE SCALE GENOMIC DNA]</scope>
    <source>
        <strain evidence="3">RCC 1115</strain>
    </source>
</reference>
<evidence type="ECO:0000256" key="1">
    <source>
        <dbReference type="SAM" id="MobiDB-lite"/>
    </source>
</evidence>
<dbReference type="CDD" id="cd04301">
    <property type="entry name" value="NAT_SF"/>
    <property type="match status" value="1"/>
</dbReference>